<comment type="caution">
    <text evidence="3">The sequence shown here is derived from an EMBL/GenBank/DDBJ whole genome shotgun (WGS) entry which is preliminary data.</text>
</comment>
<gene>
    <name evidence="3" type="ORF">B0O44_105319</name>
</gene>
<dbReference type="InterPro" id="IPR010559">
    <property type="entry name" value="Sig_transdc_His_kin_internal"/>
</dbReference>
<keyword evidence="1" id="KW-0472">Membrane</keyword>
<evidence type="ECO:0000259" key="2">
    <source>
        <dbReference type="Pfam" id="PF06580"/>
    </source>
</evidence>
<dbReference type="SUPFAM" id="SSF55874">
    <property type="entry name" value="ATPase domain of HSP90 chaperone/DNA topoisomerase II/histidine kinase"/>
    <property type="match status" value="1"/>
</dbReference>
<dbReference type="Gene3D" id="3.30.565.10">
    <property type="entry name" value="Histidine kinase-like ATPase, C-terminal domain"/>
    <property type="match status" value="1"/>
</dbReference>
<dbReference type="PANTHER" id="PTHR34220:SF7">
    <property type="entry name" value="SENSOR HISTIDINE KINASE YPDA"/>
    <property type="match status" value="1"/>
</dbReference>
<name>A0A318UIM0_9SPHI</name>
<dbReference type="InterPro" id="IPR036890">
    <property type="entry name" value="HATPase_C_sf"/>
</dbReference>
<dbReference type="Proteomes" id="UP000248198">
    <property type="component" value="Unassembled WGS sequence"/>
</dbReference>
<dbReference type="RefSeq" id="WP_110832852.1">
    <property type="nucleotide sequence ID" value="NZ_QKLU01000005.1"/>
</dbReference>
<feature type="transmembrane region" description="Helical" evidence="1">
    <location>
        <begin position="127"/>
        <end position="144"/>
    </location>
</feature>
<keyword evidence="3" id="KW-0808">Transferase</keyword>
<keyword evidence="1" id="KW-1133">Transmembrane helix</keyword>
<organism evidence="3 4">
    <name type="scientific">Pedobacter nutrimenti</name>
    <dbReference type="NCBI Taxonomy" id="1241337"/>
    <lineage>
        <taxon>Bacteria</taxon>
        <taxon>Pseudomonadati</taxon>
        <taxon>Bacteroidota</taxon>
        <taxon>Sphingobacteriia</taxon>
        <taxon>Sphingobacteriales</taxon>
        <taxon>Sphingobacteriaceae</taxon>
        <taxon>Pedobacter</taxon>
    </lineage>
</organism>
<keyword evidence="4" id="KW-1185">Reference proteome</keyword>
<sequence length="360" mass="41232">MFNTWNSENIEKPISLKQWKKVNLVGLAIGLTISTSLVILMSLIKGQWIGTRQAIFHYIFGIIISIFVCNGLLLSKKFWAKKGNGVVQILIYYAFSLGAVFIAIEVIYLLLAAVLKTPYTFFHKDDFLFSCVLTIIVNTVMYVHNAQKVNLNNRIKEKELALLRLNQMKTEAELATLHSKINPHFLYNSLNAIASLIHVDPDKAEGMTLKLSKLFRYSINQTQENLVSVTEEIEIVNTYLEIEKVRFGDRISFKTDLDPALNREKIPRFLIQPLVENALKHGLKNVLSHGMLRISIKKTELMEIIIEDNGSPFPEELEIGYGLQSTYDKLNLLYGSNNYEVQILNYPNKQLRIQFPVTYD</sequence>
<evidence type="ECO:0000313" key="3">
    <source>
        <dbReference type="EMBL" id="PYF72944.1"/>
    </source>
</evidence>
<dbReference type="OrthoDB" id="9792992at2"/>
<dbReference type="InterPro" id="IPR050640">
    <property type="entry name" value="Bact_2-comp_sensor_kinase"/>
</dbReference>
<reference evidence="3 4" key="1">
    <citation type="submission" date="2018-06" db="EMBL/GenBank/DDBJ databases">
        <title>Genomic Encyclopedia of Archaeal and Bacterial Type Strains, Phase II (KMG-II): from individual species to whole genera.</title>
        <authorList>
            <person name="Goeker M."/>
        </authorList>
    </citation>
    <scope>NUCLEOTIDE SEQUENCE [LARGE SCALE GENOMIC DNA]</scope>
    <source>
        <strain evidence="3 4">DSM 27372</strain>
    </source>
</reference>
<proteinExistence type="predicted"/>
<dbReference type="AlphaFoldDB" id="A0A318UIM0"/>
<keyword evidence="1" id="KW-0812">Transmembrane</keyword>
<keyword evidence="3" id="KW-0418">Kinase</keyword>
<feature type="transmembrane region" description="Helical" evidence="1">
    <location>
        <begin position="55"/>
        <end position="74"/>
    </location>
</feature>
<feature type="transmembrane region" description="Helical" evidence="1">
    <location>
        <begin position="22"/>
        <end position="43"/>
    </location>
</feature>
<feature type="domain" description="Signal transduction histidine kinase internal region" evidence="2">
    <location>
        <begin position="172"/>
        <end position="251"/>
    </location>
</feature>
<dbReference type="Pfam" id="PF06580">
    <property type="entry name" value="His_kinase"/>
    <property type="match status" value="1"/>
</dbReference>
<feature type="transmembrane region" description="Helical" evidence="1">
    <location>
        <begin position="86"/>
        <end position="115"/>
    </location>
</feature>
<protein>
    <submittedName>
        <fullName evidence="3">Histidine kinase</fullName>
    </submittedName>
</protein>
<dbReference type="PANTHER" id="PTHR34220">
    <property type="entry name" value="SENSOR HISTIDINE KINASE YPDA"/>
    <property type="match status" value="1"/>
</dbReference>
<dbReference type="GO" id="GO:0000155">
    <property type="term" value="F:phosphorelay sensor kinase activity"/>
    <property type="evidence" value="ECO:0007669"/>
    <property type="project" value="InterPro"/>
</dbReference>
<evidence type="ECO:0000256" key="1">
    <source>
        <dbReference type="SAM" id="Phobius"/>
    </source>
</evidence>
<dbReference type="EMBL" id="QKLU01000005">
    <property type="protein sequence ID" value="PYF72944.1"/>
    <property type="molecule type" value="Genomic_DNA"/>
</dbReference>
<accession>A0A318UIM0</accession>
<evidence type="ECO:0000313" key="4">
    <source>
        <dbReference type="Proteomes" id="UP000248198"/>
    </source>
</evidence>
<dbReference type="GO" id="GO:0016020">
    <property type="term" value="C:membrane"/>
    <property type="evidence" value="ECO:0007669"/>
    <property type="project" value="InterPro"/>
</dbReference>